<dbReference type="CDD" id="cd00066">
    <property type="entry name" value="G-alpha"/>
    <property type="match status" value="1"/>
</dbReference>
<dbReference type="GO" id="GO:0005737">
    <property type="term" value="C:cytoplasm"/>
    <property type="evidence" value="ECO:0007669"/>
    <property type="project" value="TreeGrafter"/>
</dbReference>
<organism evidence="11 12">
    <name type="scientific">Russula ochroleuca</name>
    <dbReference type="NCBI Taxonomy" id="152965"/>
    <lineage>
        <taxon>Eukaryota</taxon>
        <taxon>Fungi</taxon>
        <taxon>Dikarya</taxon>
        <taxon>Basidiomycota</taxon>
        <taxon>Agaricomycotina</taxon>
        <taxon>Agaricomycetes</taxon>
        <taxon>Russulales</taxon>
        <taxon>Russulaceae</taxon>
        <taxon>Russula</taxon>
    </lineage>
</organism>
<dbReference type="Proteomes" id="UP000759537">
    <property type="component" value="Unassembled WGS sequence"/>
</dbReference>
<proteinExistence type="predicted"/>
<dbReference type="AlphaFoldDB" id="A0A9P5MN75"/>
<evidence type="ECO:0000256" key="7">
    <source>
        <dbReference type="ARBA" id="ARBA00023224"/>
    </source>
</evidence>
<dbReference type="PANTHER" id="PTHR10218:SF369">
    <property type="entry name" value="GUANINE NUCLEOTIDE-BINDING PROTEIN ALPHA-2 SUBUNIT"/>
    <property type="match status" value="1"/>
</dbReference>
<dbReference type="PROSITE" id="PS51882">
    <property type="entry name" value="G_ALPHA"/>
    <property type="match status" value="1"/>
</dbReference>
<dbReference type="EMBL" id="WHVB01000065">
    <property type="protein sequence ID" value="KAF8463774.1"/>
    <property type="molecule type" value="Genomic_DNA"/>
</dbReference>
<keyword evidence="3 9" id="KW-0547">Nucleotide-binding</keyword>
<keyword evidence="8" id="KW-0449">Lipoprotein</keyword>
<dbReference type="SUPFAM" id="SSF47895">
    <property type="entry name" value="Transducin (alpha subunit), insertion domain"/>
    <property type="match status" value="1"/>
</dbReference>
<dbReference type="InterPro" id="IPR027417">
    <property type="entry name" value="P-loop_NTPase"/>
</dbReference>
<evidence type="ECO:0000256" key="1">
    <source>
        <dbReference type="ARBA" id="ARBA00022707"/>
    </source>
</evidence>
<evidence type="ECO:0000256" key="2">
    <source>
        <dbReference type="ARBA" id="ARBA00022723"/>
    </source>
</evidence>
<dbReference type="GO" id="GO:0046872">
    <property type="term" value="F:metal ion binding"/>
    <property type="evidence" value="ECO:0007669"/>
    <property type="project" value="UniProtKB-KW"/>
</dbReference>
<dbReference type="GO" id="GO:0005525">
    <property type="term" value="F:GTP binding"/>
    <property type="evidence" value="ECO:0007669"/>
    <property type="project" value="UniProtKB-KW"/>
</dbReference>
<dbReference type="GO" id="GO:0003924">
    <property type="term" value="F:GTPase activity"/>
    <property type="evidence" value="ECO:0007669"/>
    <property type="project" value="InterPro"/>
</dbReference>
<evidence type="ECO:0000313" key="11">
    <source>
        <dbReference type="EMBL" id="KAF8463774.1"/>
    </source>
</evidence>
<keyword evidence="1" id="KW-0519">Myristate</keyword>
<comment type="caution">
    <text evidence="11">The sequence shown here is derived from an EMBL/GenBank/DDBJ whole genome shotgun (WGS) entry which is preliminary data.</text>
</comment>
<dbReference type="PANTHER" id="PTHR10218">
    <property type="entry name" value="GTP-BINDING PROTEIN ALPHA SUBUNIT"/>
    <property type="match status" value="1"/>
</dbReference>
<dbReference type="GO" id="GO:0005834">
    <property type="term" value="C:heterotrimeric G-protein complex"/>
    <property type="evidence" value="ECO:0007669"/>
    <property type="project" value="TreeGrafter"/>
</dbReference>
<dbReference type="Gene3D" id="1.10.400.10">
    <property type="entry name" value="GI Alpha 1, domain 2-like"/>
    <property type="match status" value="1"/>
</dbReference>
<evidence type="ECO:0000256" key="8">
    <source>
        <dbReference type="ARBA" id="ARBA00023288"/>
    </source>
</evidence>
<dbReference type="Pfam" id="PF00503">
    <property type="entry name" value="G-alpha"/>
    <property type="match status" value="1"/>
</dbReference>
<evidence type="ECO:0000256" key="10">
    <source>
        <dbReference type="PIRSR" id="PIRSR601019-2"/>
    </source>
</evidence>
<protein>
    <submittedName>
        <fullName evidence="11">G-protein alpha subunit</fullName>
    </submittedName>
</protein>
<reference evidence="11" key="1">
    <citation type="submission" date="2019-10" db="EMBL/GenBank/DDBJ databases">
        <authorList>
            <consortium name="DOE Joint Genome Institute"/>
            <person name="Kuo A."/>
            <person name="Miyauchi S."/>
            <person name="Kiss E."/>
            <person name="Drula E."/>
            <person name="Kohler A."/>
            <person name="Sanchez-Garcia M."/>
            <person name="Andreopoulos B."/>
            <person name="Barry K.W."/>
            <person name="Bonito G."/>
            <person name="Buee M."/>
            <person name="Carver A."/>
            <person name="Chen C."/>
            <person name="Cichocki N."/>
            <person name="Clum A."/>
            <person name="Culley D."/>
            <person name="Crous P.W."/>
            <person name="Fauchery L."/>
            <person name="Girlanda M."/>
            <person name="Hayes R."/>
            <person name="Keri Z."/>
            <person name="LaButti K."/>
            <person name="Lipzen A."/>
            <person name="Lombard V."/>
            <person name="Magnuson J."/>
            <person name="Maillard F."/>
            <person name="Morin E."/>
            <person name="Murat C."/>
            <person name="Nolan M."/>
            <person name="Ohm R."/>
            <person name="Pangilinan J."/>
            <person name="Pereira M."/>
            <person name="Perotto S."/>
            <person name="Peter M."/>
            <person name="Riley R."/>
            <person name="Sitrit Y."/>
            <person name="Stielow B."/>
            <person name="Szollosi G."/>
            <person name="Zifcakova L."/>
            <person name="Stursova M."/>
            <person name="Spatafora J.W."/>
            <person name="Tedersoo L."/>
            <person name="Vaario L.-M."/>
            <person name="Yamada A."/>
            <person name="Yan M."/>
            <person name="Wang P."/>
            <person name="Xu J."/>
            <person name="Bruns T."/>
            <person name="Baldrian P."/>
            <person name="Vilgalys R."/>
            <person name="Henrissat B."/>
            <person name="Grigoriev I.V."/>
            <person name="Hibbett D."/>
            <person name="Nagy L.G."/>
            <person name="Martin F.M."/>
        </authorList>
    </citation>
    <scope>NUCLEOTIDE SEQUENCE</scope>
    <source>
        <strain evidence="11">Prilba</strain>
    </source>
</reference>
<keyword evidence="7" id="KW-0807">Transducer</keyword>
<evidence type="ECO:0000256" key="6">
    <source>
        <dbReference type="ARBA" id="ARBA00023139"/>
    </source>
</evidence>
<feature type="binding site" evidence="9">
    <location>
        <position position="335"/>
    </location>
    <ligand>
        <name>GTP</name>
        <dbReference type="ChEBI" id="CHEBI:37565"/>
    </ligand>
</feature>
<sequence>MRIISSLNRRWTEARAKARSDSIVVNIKRESKSFERQCDVLLMSIPKSEVAASAFIRRMKALHDGQTNDDEPAVFTYEKPADFQRVIWRIREMLLWLSEVKILDPAVAQTKCVNCEYIMNHRIDTDSPEFSFLPEFGRAVQDLWVEEIIPMLLDHPSRLSVDDNAAYFFAEAQRIVTEEYVPSTEDILHATERRVMDTYFKMGELSIRVSHVYGQRCERRKWIRRFEDVTSIIFYASLSDYDERVDGWSEQTWLAESFVLFEAVVNSRWFLRTSIILFLSDLAEFRIKLHEVPLVQYYPEYTGGADANEGSRYILWRFMQLNRSRLNIHTHITEAPDMNNVRLVFTSVKETILQNALKESGVM</sequence>
<keyword evidence="2 10" id="KW-0479">Metal-binding</keyword>
<evidence type="ECO:0000313" key="12">
    <source>
        <dbReference type="Proteomes" id="UP000759537"/>
    </source>
</evidence>
<feature type="binding site" evidence="10">
    <location>
        <position position="53"/>
    </location>
    <ligand>
        <name>Mg(2+)</name>
        <dbReference type="ChEBI" id="CHEBI:18420"/>
    </ligand>
</feature>
<dbReference type="Gene3D" id="3.40.50.300">
    <property type="entry name" value="P-loop containing nucleotide triphosphate hydrolases"/>
    <property type="match status" value="1"/>
</dbReference>
<keyword evidence="4 10" id="KW-0460">Magnesium</keyword>
<gene>
    <name evidence="11" type="ORF">DFH94DRAFT_640385</name>
</gene>
<dbReference type="SMART" id="SM00275">
    <property type="entry name" value="G_alpha"/>
    <property type="match status" value="1"/>
</dbReference>
<dbReference type="GO" id="GO:0001664">
    <property type="term" value="F:G protein-coupled receptor binding"/>
    <property type="evidence" value="ECO:0007669"/>
    <property type="project" value="TreeGrafter"/>
</dbReference>
<keyword evidence="5 9" id="KW-0342">GTP-binding</keyword>
<dbReference type="InterPro" id="IPR011025">
    <property type="entry name" value="GproteinA_insert"/>
</dbReference>
<name>A0A9P5MN75_9AGAM</name>
<evidence type="ECO:0000256" key="9">
    <source>
        <dbReference type="PIRSR" id="PIRSR601019-1"/>
    </source>
</evidence>
<dbReference type="InterPro" id="IPR001019">
    <property type="entry name" value="Gprotein_alpha_su"/>
</dbReference>
<dbReference type="SUPFAM" id="SSF52540">
    <property type="entry name" value="P-loop containing nucleoside triphosphate hydrolases"/>
    <property type="match status" value="1"/>
</dbReference>
<reference evidence="11" key="2">
    <citation type="journal article" date="2020" name="Nat. Commun.">
        <title>Large-scale genome sequencing of mycorrhizal fungi provides insights into the early evolution of symbiotic traits.</title>
        <authorList>
            <person name="Miyauchi S."/>
            <person name="Kiss E."/>
            <person name="Kuo A."/>
            <person name="Drula E."/>
            <person name="Kohler A."/>
            <person name="Sanchez-Garcia M."/>
            <person name="Morin E."/>
            <person name="Andreopoulos B."/>
            <person name="Barry K.W."/>
            <person name="Bonito G."/>
            <person name="Buee M."/>
            <person name="Carver A."/>
            <person name="Chen C."/>
            <person name="Cichocki N."/>
            <person name="Clum A."/>
            <person name="Culley D."/>
            <person name="Crous P.W."/>
            <person name="Fauchery L."/>
            <person name="Girlanda M."/>
            <person name="Hayes R.D."/>
            <person name="Keri Z."/>
            <person name="LaButti K."/>
            <person name="Lipzen A."/>
            <person name="Lombard V."/>
            <person name="Magnuson J."/>
            <person name="Maillard F."/>
            <person name="Murat C."/>
            <person name="Nolan M."/>
            <person name="Ohm R.A."/>
            <person name="Pangilinan J."/>
            <person name="Pereira M.F."/>
            <person name="Perotto S."/>
            <person name="Peter M."/>
            <person name="Pfister S."/>
            <person name="Riley R."/>
            <person name="Sitrit Y."/>
            <person name="Stielow J.B."/>
            <person name="Szollosi G."/>
            <person name="Zifcakova L."/>
            <person name="Stursova M."/>
            <person name="Spatafora J.W."/>
            <person name="Tedersoo L."/>
            <person name="Vaario L.M."/>
            <person name="Yamada A."/>
            <person name="Yan M."/>
            <person name="Wang P."/>
            <person name="Xu J."/>
            <person name="Bruns T."/>
            <person name="Baldrian P."/>
            <person name="Vilgalys R."/>
            <person name="Dunand C."/>
            <person name="Henrissat B."/>
            <person name="Grigoriev I.V."/>
            <person name="Hibbett D."/>
            <person name="Nagy L.G."/>
            <person name="Martin F.M."/>
        </authorList>
    </citation>
    <scope>NUCLEOTIDE SEQUENCE</scope>
    <source>
        <strain evidence="11">Prilba</strain>
    </source>
</reference>
<evidence type="ECO:0000256" key="5">
    <source>
        <dbReference type="ARBA" id="ARBA00023134"/>
    </source>
</evidence>
<evidence type="ECO:0000256" key="4">
    <source>
        <dbReference type="ARBA" id="ARBA00022842"/>
    </source>
</evidence>
<dbReference type="OrthoDB" id="5817230at2759"/>
<accession>A0A9P5MN75</accession>
<dbReference type="FunFam" id="3.40.50.300:FF:003800">
    <property type="entry name" value="Guanine nucleotide-binding protein G(k) subunit alpha"/>
    <property type="match status" value="1"/>
</dbReference>
<dbReference type="GO" id="GO:0031683">
    <property type="term" value="F:G-protein beta/gamma-subunit complex binding"/>
    <property type="evidence" value="ECO:0007669"/>
    <property type="project" value="InterPro"/>
</dbReference>
<dbReference type="GO" id="GO:0007189">
    <property type="term" value="P:adenylate cyclase-activating G protein-coupled receptor signaling pathway"/>
    <property type="evidence" value="ECO:0007669"/>
    <property type="project" value="TreeGrafter"/>
</dbReference>
<evidence type="ECO:0000256" key="3">
    <source>
        <dbReference type="ARBA" id="ARBA00022741"/>
    </source>
</evidence>
<keyword evidence="12" id="KW-1185">Reference proteome</keyword>
<keyword evidence="6" id="KW-0564">Palmitate</keyword>